<dbReference type="PROSITE" id="PS50109">
    <property type="entry name" value="HIS_KIN"/>
    <property type="match status" value="1"/>
</dbReference>
<organism evidence="12 13">
    <name type="scientific">Spirosoma validum</name>
    <dbReference type="NCBI Taxonomy" id="2771355"/>
    <lineage>
        <taxon>Bacteria</taxon>
        <taxon>Pseudomonadati</taxon>
        <taxon>Bacteroidota</taxon>
        <taxon>Cytophagia</taxon>
        <taxon>Cytophagales</taxon>
        <taxon>Cytophagaceae</taxon>
        <taxon>Spirosoma</taxon>
    </lineage>
</organism>
<dbReference type="Gene3D" id="3.30.450.20">
    <property type="entry name" value="PAS domain"/>
    <property type="match status" value="2"/>
</dbReference>
<gene>
    <name evidence="12" type="ORF">IC230_32750</name>
</gene>
<sequence length="683" mass="76844">MKKKPPANTSPQSVTPSLESQSAESVPTPTRADDWVRLVLEDADSYWWQVDLQTNQVHYAPNTERMLGRSPAPTLAGHLIFLHPDDQALPAQQMEQAIQTGRDQFNYSVRSVALGAQVRWFQVSGKILRDGQGQPRMMVGRAQNITATKQAQADGYQSEARATFLLQLSDALRSLADPVAMQITATRLALTYFGADRAYYCEIDGDQVIVRQHAARPELAAIPPSYSLVQLPAMKARLLRGKPVVVSDALATDVLDPVTRQLCVRLSIRAYIQIPILKNGRLVAKFCLTQDQPRLWTEMEVQLAAETAERTWDVAQRARTEAALRQSETKYRTLFETLSEGICLIERLPLRADGRRDYRYITMNPAMQALFHIPDLSGQSIRDHFPDEVEDWYDDYDRVLQTGQSIRFERESEPQGMVLEMTISRVEDGSEPRLLVVMHDISVRKQVEQVLKQADRRKDEFLAMLAHELRNPLAPIRNGLQLLAQTHQQDQLMGTMLPIMNRQMEHVMRLVDDLLDVSRISRGKINLRNERMDLTQLVDQTVAAMHPLFINSGRQLSVQLPDHPLYLDGDPTRLNQVVTNLLTNGLRYTQEGGQVWLSLAPLGEQVVLRVKDNGIGLASDQLEVIFELFIQVDSSLARSFGGLGLGLSLVQELVQRHGGRVEAHSPGLEQGSEFVVYLPTCGA</sequence>
<dbReference type="Pfam" id="PF02518">
    <property type="entry name" value="HATPase_c"/>
    <property type="match status" value="1"/>
</dbReference>
<accession>A0A927B8H9</accession>
<dbReference type="InterPro" id="IPR036890">
    <property type="entry name" value="HATPase_C_sf"/>
</dbReference>
<dbReference type="InterPro" id="IPR029016">
    <property type="entry name" value="GAF-like_dom_sf"/>
</dbReference>
<dbReference type="FunFam" id="1.10.287.130:FF:000001">
    <property type="entry name" value="Two-component sensor histidine kinase"/>
    <property type="match status" value="1"/>
</dbReference>
<dbReference type="InterPro" id="IPR035965">
    <property type="entry name" value="PAS-like_dom_sf"/>
</dbReference>
<proteinExistence type="predicted"/>
<dbReference type="InterPro" id="IPR005467">
    <property type="entry name" value="His_kinase_dom"/>
</dbReference>
<evidence type="ECO:0000256" key="2">
    <source>
        <dbReference type="ARBA" id="ARBA00012438"/>
    </source>
</evidence>
<dbReference type="InterPro" id="IPR003018">
    <property type="entry name" value="GAF"/>
</dbReference>
<dbReference type="FunFam" id="3.30.565.10:FF:000006">
    <property type="entry name" value="Sensor histidine kinase WalK"/>
    <property type="match status" value="1"/>
</dbReference>
<protein>
    <recommendedName>
        <fullName evidence="2">histidine kinase</fullName>
        <ecNumber evidence="2">2.7.13.3</ecNumber>
    </recommendedName>
</protein>
<dbReference type="InterPro" id="IPR013656">
    <property type="entry name" value="PAS_4"/>
</dbReference>
<dbReference type="InterPro" id="IPR000014">
    <property type="entry name" value="PAS"/>
</dbReference>
<dbReference type="SMART" id="SM00065">
    <property type="entry name" value="GAF"/>
    <property type="match status" value="1"/>
</dbReference>
<evidence type="ECO:0000313" key="12">
    <source>
        <dbReference type="EMBL" id="MBD2757686.1"/>
    </source>
</evidence>
<feature type="compositionally biased region" description="Polar residues" evidence="8">
    <location>
        <begin position="7"/>
        <end position="28"/>
    </location>
</feature>
<keyword evidence="4" id="KW-0808">Transferase</keyword>
<dbReference type="InterPro" id="IPR003661">
    <property type="entry name" value="HisK_dim/P_dom"/>
</dbReference>
<comment type="catalytic activity">
    <reaction evidence="1">
        <text>ATP + protein L-histidine = ADP + protein N-phospho-L-histidine.</text>
        <dbReference type="EC" id="2.7.13.3"/>
    </reaction>
</comment>
<dbReference type="SUPFAM" id="SSF55781">
    <property type="entry name" value="GAF domain-like"/>
    <property type="match status" value="1"/>
</dbReference>
<evidence type="ECO:0000259" key="11">
    <source>
        <dbReference type="PROSITE" id="PS50113"/>
    </source>
</evidence>
<evidence type="ECO:0000256" key="5">
    <source>
        <dbReference type="ARBA" id="ARBA00022777"/>
    </source>
</evidence>
<evidence type="ECO:0000256" key="6">
    <source>
        <dbReference type="ARBA" id="ARBA00023012"/>
    </source>
</evidence>
<dbReference type="SMART" id="SM00091">
    <property type="entry name" value="PAS"/>
    <property type="match status" value="2"/>
</dbReference>
<keyword evidence="5" id="KW-0418">Kinase</keyword>
<dbReference type="GO" id="GO:0000155">
    <property type="term" value="F:phosphorelay sensor kinase activity"/>
    <property type="evidence" value="ECO:0007669"/>
    <property type="project" value="InterPro"/>
</dbReference>
<dbReference type="Pfam" id="PF00512">
    <property type="entry name" value="HisKA"/>
    <property type="match status" value="1"/>
</dbReference>
<dbReference type="InterPro" id="IPR004358">
    <property type="entry name" value="Sig_transdc_His_kin-like_C"/>
</dbReference>
<dbReference type="Pfam" id="PF08447">
    <property type="entry name" value="PAS_3"/>
    <property type="match status" value="1"/>
</dbReference>
<dbReference type="SUPFAM" id="SSF55874">
    <property type="entry name" value="ATPase domain of HSP90 chaperone/DNA topoisomerase II/histidine kinase"/>
    <property type="match status" value="1"/>
</dbReference>
<evidence type="ECO:0000256" key="8">
    <source>
        <dbReference type="SAM" id="MobiDB-lite"/>
    </source>
</evidence>
<dbReference type="InterPro" id="IPR013655">
    <property type="entry name" value="PAS_fold_3"/>
</dbReference>
<evidence type="ECO:0000259" key="10">
    <source>
        <dbReference type="PROSITE" id="PS50112"/>
    </source>
</evidence>
<dbReference type="InterPro" id="IPR000700">
    <property type="entry name" value="PAS-assoc_C"/>
</dbReference>
<dbReference type="InterPro" id="IPR003594">
    <property type="entry name" value="HATPase_dom"/>
</dbReference>
<dbReference type="SMART" id="SM00387">
    <property type="entry name" value="HATPase_c"/>
    <property type="match status" value="1"/>
</dbReference>
<dbReference type="Gene3D" id="1.10.287.130">
    <property type="match status" value="1"/>
</dbReference>
<feature type="region of interest" description="Disordered" evidence="8">
    <location>
        <begin position="1"/>
        <end position="29"/>
    </location>
</feature>
<dbReference type="InterPro" id="IPR036097">
    <property type="entry name" value="HisK_dim/P_sf"/>
</dbReference>
<keyword evidence="7" id="KW-0472">Membrane</keyword>
<dbReference type="PANTHER" id="PTHR43547:SF2">
    <property type="entry name" value="HYBRID SIGNAL TRANSDUCTION HISTIDINE KINASE C"/>
    <property type="match status" value="1"/>
</dbReference>
<evidence type="ECO:0000256" key="7">
    <source>
        <dbReference type="ARBA" id="ARBA00023136"/>
    </source>
</evidence>
<comment type="caution">
    <text evidence="12">The sequence shown here is derived from an EMBL/GenBank/DDBJ whole genome shotgun (WGS) entry which is preliminary data.</text>
</comment>
<dbReference type="EC" id="2.7.13.3" evidence="2"/>
<evidence type="ECO:0000313" key="13">
    <source>
        <dbReference type="Proteomes" id="UP000653797"/>
    </source>
</evidence>
<keyword evidence="6" id="KW-0902">Two-component regulatory system</keyword>
<evidence type="ECO:0000256" key="3">
    <source>
        <dbReference type="ARBA" id="ARBA00022553"/>
    </source>
</evidence>
<dbReference type="Pfam" id="PF01590">
    <property type="entry name" value="GAF"/>
    <property type="match status" value="1"/>
</dbReference>
<dbReference type="CDD" id="cd00082">
    <property type="entry name" value="HisKA"/>
    <property type="match status" value="1"/>
</dbReference>
<dbReference type="AlphaFoldDB" id="A0A927B8H9"/>
<dbReference type="PRINTS" id="PR00344">
    <property type="entry name" value="BCTRLSENSOR"/>
</dbReference>
<feature type="domain" description="Histidine kinase" evidence="9">
    <location>
        <begin position="464"/>
        <end position="682"/>
    </location>
</feature>
<dbReference type="Gene3D" id="3.30.565.10">
    <property type="entry name" value="Histidine kinase-like ATPase, C-terminal domain"/>
    <property type="match status" value="1"/>
</dbReference>
<dbReference type="RefSeq" id="WP_191043310.1">
    <property type="nucleotide sequence ID" value="NZ_JACXAA010000028.1"/>
</dbReference>
<dbReference type="PROSITE" id="PS50113">
    <property type="entry name" value="PAC"/>
    <property type="match status" value="1"/>
</dbReference>
<evidence type="ECO:0000256" key="1">
    <source>
        <dbReference type="ARBA" id="ARBA00000085"/>
    </source>
</evidence>
<dbReference type="CDD" id="cd00130">
    <property type="entry name" value="PAS"/>
    <property type="match status" value="1"/>
</dbReference>
<dbReference type="SUPFAM" id="SSF55785">
    <property type="entry name" value="PYP-like sensor domain (PAS domain)"/>
    <property type="match status" value="2"/>
</dbReference>
<dbReference type="CDD" id="cd00075">
    <property type="entry name" value="HATPase"/>
    <property type="match status" value="1"/>
</dbReference>
<evidence type="ECO:0000259" key="9">
    <source>
        <dbReference type="PROSITE" id="PS50109"/>
    </source>
</evidence>
<reference evidence="12" key="1">
    <citation type="submission" date="2020-09" db="EMBL/GenBank/DDBJ databases">
        <authorList>
            <person name="Kim M.K."/>
        </authorList>
    </citation>
    <scope>NUCLEOTIDE SEQUENCE</scope>
    <source>
        <strain evidence="12">BT704</strain>
    </source>
</reference>
<dbReference type="EMBL" id="JACXAA010000028">
    <property type="protein sequence ID" value="MBD2757686.1"/>
    <property type="molecule type" value="Genomic_DNA"/>
</dbReference>
<dbReference type="PANTHER" id="PTHR43547">
    <property type="entry name" value="TWO-COMPONENT HISTIDINE KINASE"/>
    <property type="match status" value="1"/>
</dbReference>
<dbReference type="SMART" id="SM00388">
    <property type="entry name" value="HisKA"/>
    <property type="match status" value="1"/>
</dbReference>
<dbReference type="Gene3D" id="3.30.450.40">
    <property type="match status" value="1"/>
</dbReference>
<dbReference type="Pfam" id="PF08448">
    <property type="entry name" value="PAS_4"/>
    <property type="match status" value="1"/>
</dbReference>
<evidence type="ECO:0000256" key="4">
    <source>
        <dbReference type="ARBA" id="ARBA00022679"/>
    </source>
</evidence>
<dbReference type="SUPFAM" id="SSF47384">
    <property type="entry name" value="Homodimeric domain of signal transducing histidine kinase"/>
    <property type="match status" value="1"/>
</dbReference>
<dbReference type="Proteomes" id="UP000653797">
    <property type="component" value="Unassembled WGS sequence"/>
</dbReference>
<keyword evidence="13" id="KW-1185">Reference proteome</keyword>
<dbReference type="PROSITE" id="PS50112">
    <property type="entry name" value="PAS"/>
    <property type="match status" value="1"/>
</dbReference>
<keyword evidence="3" id="KW-0597">Phosphoprotein</keyword>
<feature type="domain" description="PAS" evidence="10">
    <location>
        <begin position="32"/>
        <end position="101"/>
    </location>
</feature>
<feature type="domain" description="PAC" evidence="11">
    <location>
        <begin position="105"/>
        <end position="157"/>
    </location>
</feature>
<dbReference type="NCBIfam" id="TIGR00229">
    <property type="entry name" value="sensory_box"/>
    <property type="match status" value="2"/>
</dbReference>
<name>A0A927B8H9_9BACT</name>